<organism evidence="1 2">
    <name type="scientific">Rotaria magnacalcarata</name>
    <dbReference type="NCBI Taxonomy" id="392030"/>
    <lineage>
        <taxon>Eukaryota</taxon>
        <taxon>Metazoa</taxon>
        <taxon>Spiralia</taxon>
        <taxon>Gnathifera</taxon>
        <taxon>Rotifera</taxon>
        <taxon>Eurotatoria</taxon>
        <taxon>Bdelloidea</taxon>
        <taxon>Philodinida</taxon>
        <taxon>Philodinidae</taxon>
        <taxon>Rotaria</taxon>
    </lineage>
</organism>
<proteinExistence type="predicted"/>
<comment type="caution">
    <text evidence="1">The sequence shown here is derived from an EMBL/GenBank/DDBJ whole genome shotgun (WGS) entry which is preliminary data.</text>
</comment>
<dbReference type="Proteomes" id="UP000681720">
    <property type="component" value="Unassembled WGS sequence"/>
</dbReference>
<feature type="non-terminal residue" evidence="1">
    <location>
        <position position="96"/>
    </location>
</feature>
<sequence length="96" mass="11641">ERDLRKLDVDREDLTDEEYQERRKKLFSERTRVLKAAYDRKMDRLKRQKGIPDGTRIEGEQAAQLDAQIRAEEETLLSMMNPEEREDYIRARNEER</sequence>
<evidence type="ECO:0000313" key="1">
    <source>
        <dbReference type="EMBL" id="CAF5227553.1"/>
    </source>
</evidence>
<name>A0A8S3KGG2_9BILA</name>
<feature type="non-terminal residue" evidence="1">
    <location>
        <position position="1"/>
    </location>
</feature>
<evidence type="ECO:0000313" key="2">
    <source>
        <dbReference type="Proteomes" id="UP000681720"/>
    </source>
</evidence>
<reference evidence="1" key="1">
    <citation type="submission" date="2021-02" db="EMBL/GenBank/DDBJ databases">
        <authorList>
            <person name="Nowell W R."/>
        </authorList>
    </citation>
    <scope>NUCLEOTIDE SEQUENCE</scope>
</reference>
<gene>
    <name evidence="1" type="ORF">GIL414_LOCUS87699</name>
</gene>
<dbReference type="EMBL" id="CAJOBJ010381369">
    <property type="protein sequence ID" value="CAF5227553.1"/>
    <property type="molecule type" value="Genomic_DNA"/>
</dbReference>
<accession>A0A8S3KGG2</accession>
<dbReference type="AlphaFoldDB" id="A0A8S3KGG2"/>
<protein>
    <submittedName>
        <fullName evidence="1">Uncharacterized protein</fullName>
    </submittedName>
</protein>